<feature type="non-terminal residue" evidence="2">
    <location>
        <position position="1"/>
    </location>
</feature>
<dbReference type="Proteomes" id="UP000018936">
    <property type="component" value="Unassembled WGS sequence"/>
</dbReference>
<accession>V8NT96</accession>
<keyword evidence="3" id="KW-1185">Reference proteome</keyword>
<organism evidence="2 3">
    <name type="scientific">Ophiophagus hannah</name>
    <name type="common">King cobra</name>
    <name type="synonym">Naja hannah</name>
    <dbReference type="NCBI Taxonomy" id="8665"/>
    <lineage>
        <taxon>Eukaryota</taxon>
        <taxon>Metazoa</taxon>
        <taxon>Chordata</taxon>
        <taxon>Craniata</taxon>
        <taxon>Vertebrata</taxon>
        <taxon>Euteleostomi</taxon>
        <taxon>Lepidosauria</taxon>
        <taxon>Squamata</taxon>
        <taxon>Bifurcata</taxon>
        <taxon>Unidentata</taxon>
        <taxon>Episquamata</taxon>
        <taxon>Toxicofera</taxon>
        <taxon>Serpentes</taxon>
        <taxon>Colubroidea</taxon>
        <taxon>Elapidae</taxon>
        <taxon>Elapinae</taxon>
        <taxon>Ophiophagus</taxon>
    </lineage>
</organism>
<dbReference type="EMBL" id="AZIM01001965">
    <property type="protein sequence ID" value="ETE65181.1"/>
    <property type="molecule type" value="Genomic_DNA"/>
</dbReference>
<reference evidence="2 3" key="1">
    <citation type="journal article" date="2013" name="Proc. Natl. Acad. Sci. U.S.A.">
        <title>The king cobra genome reveals dynamic gene evolution and adaptation in the snake venom system.</title>
        <authorList>
            <person name="Vonk F.J."/>
            <person name="Casewell N.R."/>
            <person name="Henkel C.V."/>
            <person name="Heimberg A.M."/>
            <person name="Jansen H.J."/>
            <person name="McCleary R.J."/>
            <person name="Kerkkamp H.M."/>
            <person name="Vos R.A."/>
            <person name="Guerreiro I."/>
            <person name="Calvete J.J."/>
            <person name="Wuster W."/>
            <person name="Woods A.E."/>
            <person name="Logan J.M."/>
            <person name="Harrison R.A."/>
            <person name="Castoe T.A."/>
            <person name="de Koning A.P."/>
            <person name="Pollock D.D."/>
            <person name="Yandell M."/>
            <person name="Calderon D."/>
            <person name="Renjifo C."/>
            <person name="Currier R.B."/>
            <person name="Salgado D."/>
            <person name="Pla D."/>
            <person name="Sanz L."/>
            <person name="Hyder A.S."/>
            <person name="Ribeiro J.M."/>
            <person name="Arntzen J.W."/>
            <person name="van den Thillart G.E."/>
            <person name="Boetzer M."/>
            <person name="Pirovano W."/>
            <person name="Dirks R.P."/>
            <person name="Spaink H.P."/>
            <person name="Duboule D."/>
            <person name="McGlinn E."/>
            <person name="Kini R.M."/>
            <person name="Richardson M.K."/>
        </authorList>
    </citation>
    <scope>NUCLEOTIDE SEQUENCE</scope>
    <source>
        <tissue evidence="2">Blood</tissue>
    </source>
</reference>
<evidence type="ECO:0000256" key="1">
    <source>
        <dbReference type="SAM" id="MobiDB-lite"/>
    </source>
</evidence>
<evidence type="ECO:0000313" key="3">
    <source>
        <dbReference type="Proteomes" id="UP000018936"/>
    </source>
</evidence>
<gene>
    <name evidence="2" type="ORF">L345_09047</name>
</gene>
<name>V8NT96_OPHHA</name>
<feature type="region of interest" description="Disordered" evidence="1">
    <location>
        <begin position="64"/>
        <end position="109"/>
    </location>
</feature>
<evidence type="ECO:0000313" key="2">
    <source>
        <dbReference type="EMBL" id="ETE65181.1"/>
    </source>
</evidence>
<sequence length="109" mass="11499">MERGAGWSSCCYVAWIASAWLLFGAGSFVGAEITCRSCFQSSLSPTSFRVKLLQLPLPLEVPRGVKLGPSGDGDGEIPQENPRGGWGPAGEATRPTTRRWCTGPATTAA</sequence>
<protein>
    <submittedName>
        <fullName evidence="2">Uncharacterized protein</fullName>
    </submittedName>
</protein>
<dbReference type="AlphaFoldDB" id="V8NT96"/>
<proteinExistence type="predicted"/>
<comment type="caution">
    <text evidence="2">The sequence shown here is derived from an EMBL/GenBank/DDBJ whole genome shotgun (WGS) entry which is preliminary data.</text>
</comment>